<evidence type="ECO:0000259" key="6">
    <source>
        <dbReference type="PROSITE" id="PS50850"/>
    </source>
</evidence>
<evidence type="ECO:0000256" key="5">
    <source>
        <dbReference type="SAM" id="Phobius"/>
    </source>
</evidence>
<evidence type="ECO:0000256" key="2">
    <source>
        <dbReference type="ARBA" id="ARBA00022692"/>
    </source>
</evidence>
<dbReference type="Proteomes" id="UP001151699">
    <property type="component" value="Chromosome B"/>
</dbReference>
<comment type="subcellular location">
    <subcellularLocation>
        <location evidence="1">Membrane</location>
        <topology evidence="1">Multi-pass membrane protein</topology>
    </subcellularLocation>
</comment>
<feature type="transmembrane region" description="Helical" evidence="5">
    <location>
        <begin position="148"/>
        <end position="172"/>
    </location>
</feature>
<proteinExistence type="predicted"/>
<protein>
    <submittedName>
        <fullName evidence="7">Organic cation transporter protein</fullName>
    </submittedName>
</protein>
<dbReference type="InterPro" id="IPR036259">
    <property type="entry name" value="MFS_trans_sf"/>
</dbReference>
<feature type="transmembrane region" description="Helical" evidence="5">
    <location>
        <begin position="383"/>
        <end position="402"/>
    </location>
</feature>
<feature type="transmembrane region" description="Helical" evidence="5">
    <location>
        <begin position="468"/>
        <end position="488"/>
    </location>
</feature>
<dbReference type="GO" id="GO:0022857">
    <property type="term" value="F:transmembrane transporter activity"/>
    <property type="evidence" value="ECO:0007669"/>
    <property type="project" value="InterPro"/>
</dbReference>
<feature type="transmembrane region" description="Helical" evidence="5">
    <location>
        <begin position="408"/>
        <end position="428"/>
    </location>
</feature>
<dbReference type="PANTHER" id="PTHR24064">
    <property type="entry name" value="SOLUTE CARRIER FAMILY 22 MEMBER"/>
    <property type="match status" value="1"/>
</dbReference>
<feature type="transmembrane region" description="Helical" evidence="5">
    <location>
        <begin position="121"/>
        <end position="141"/>
    </location>
</feature>
<sequence length="515" mass="56838">MLGKVDRDKEDGATKNSSLNKVQHIDVEDIPKNDPIQQAMGQFGKWQIFVCATVFLLKFPVAWHQMSIIFLAAKTDFVCANRSIEKCSSDCDEIEFDRSVFSETIITTFDLVCTKEHWANISQTIFMSGILFGSILFGTLADKFGRRIPLVAAVFLQVTSGVATSFVPSFWLFCLLRFITALATGGTMTTSFVLIMEITATKWREVISVLYQIPFNLGHLTLPGFAYFIRDWRHLQLGLSLPSVILISYYWLVPESPRWLITVGRIDDASTVLEKAARMNKLPTENINKDLVSYKASLATADCQQSKGNIWDLFRTPNMRTKTLCICFNWFVCGLGFFGLAQYIGQAVGNIFSNVAISALMGLPGTVACIYTMKRFGRKKSMIYANALVGVSMLTIAIIPSAQTGATIALSSIGIIGITVSFPTAYLYASELFPTVVRNVGVGTASMAARVGSMVAPFVAGLSTTYHWLPPVIFGVVPLLGMLFLFFLPETNGFPLPETLSDGENFGKKKSKDIR</sequence>
<organism evidence="7 8">
    <name type="scientific">Pseudolycoriella hygida</name>
    <dbReference type="NCBI Taxonomy" id="35572"/>
    <lineage>
        <taxon>Eukaryota</taxon>
        <taxon>Metazoa</taxon>
        <taxon>Ecdysozoa</taxon>
        <taxon>Arthropoda</taxon>
        <taxon>Hexapoda</taxon>
        <taxon>Insecta</taxon>
        <taxon>Pterygota</taxon>
        <taxon>Neoptera</taxon>
        <taxon>Endopterygota</taxon>
        <taxon>Diptera</taxon>
        <taxon>Nematocera</taxon>
        <taxon>Sciaroidea</taxon>
        <taxon>Sciaridae</taxon>
        <taxon>Pseudolycoriella</taxon>
    </lineage>
</organism>
<feature type="transmembrane region" description="Helical" evidence="5">
    <location>
        <begin position="235"/>
        <end position="252"/>
    </location>
</feature>
<dbReference type="CDD" id="cd17317">
    <property type="entry name" value="MFS_SLC22"/>
    <property type="match status" value="1"/>
</dbReference>
<keyword evidence="3 5" id="KW-1133">Transmembrane helix</keyword>
<dbReference type="InterPro" id="IPR020846">
    <property type="entry name" value="MFS_dom"/>
</dbReference>
<evidence type="ECO:0000313" key="8">
    <source>
        <dbReference type="Proteomes" id="UP001151699"/>
    </source>
</evidence>
<feature type="transmembrane region" description="Helical" evidence="5">
    <location>
        <begin position="351"/>
        <end position="371"/>
    </location>
</feature>
<evidence type="ECO:0000256" key="4">
    <source>
        <dbReference type="ARBA" id="ARBA00023136"/>
    </source>
</evidence>
<keyword evidence="2 5" id="KW-0812">Transmembrane</keyword>
<feature type="transmembrane region" description="Helical" evidence="5">
    <location>
        <begin position="48"/>
        <end position="73"/>
    </location>
</feature>
<keyword evidence="8" id="KW-1185">Reference proteome</keyword>
<dbReference type="EMBL" id="WJQU01000002">
    <property type="protein sequence ID" value="KAJ6641511.1"/>
    <property type="molecule type" value="Genomic_DNA"/>
</dbReference>
<keyword evidence="4 5" id="KW-0472">Membrane</keyword>
<comment type="caution">
    <text evidence="7">The sequence shown here is derived from an EMBL/GenBank/DDBJ whole genome shotgun (WGS) entry which is preliminary data.</text>
</comment>
<reference evidence="7" key="1">
    <citation type="submission" date="2022-07" db="EMBL/GenBank/DDBJ databases">
        <authorList>
            <person name="Trinca V."/>
            <person name="Uliana J.V.C."/>
            <person name="Torres T.T."/>
            <person name="Ward R.J."/>
            <person name="Monesi N."/>
        </authorList>
    </citation>
    <scope>NUCLEOTIDE SEQUENCE</scope>
    <source>
        <strain evidence="7">HSMRA1968</strain>
        <tissue evidence="7">Whole embryos</tissue>
    </source>
</reference>
<evidence type="ECO:0000256" key="1">
    <source>
        <dbReference type="ARBA" id="ARBA00004141"/>
    </source>
</evidence>
<evidence type="ECO:0000313" key="7">
    <source>
        <dbReference type="EMBL" id="KAJ6641511.1"/>
    </source>
</evidence>
<dbReference type="InterPro" id="IPR005828">
    <property type="entry name" value="MFS_sugar_transport-like"/>
</dbReference>
<dbReference type="AlphaFoldDB" id="A0A9Q0N2C6"/>
<accession>A0A9Q0N2C6</accession>
<gene>
    <name evidence="7" type="primary">Orct_4</name>
    <name evidence="7" type="ORF">Bhyg_06450</name>
</gene>
<name>A0A9Q0N2C6_9DIPT</name>
<feature type="transmembrane region" description="Helical" evidence="5">
    <location>
        <begin position="178"/>
        <end position="196"/>
    </location>
</feature>
<dbReference type="Pfam" id="PF00083">
    <property type="entry name" value="Sugar_tr"/>
    <property type="match status" value="1"/>
</dbReference>
<dbReference type="Gene3D" id="1.20.1250.20">
    <property type="entry name" value="MFS general substrate transporter like domains"/>
    <property type="match status" value="1"/>
</dbReference>
<feature type="transmembrane region" description="Helical" evidence="5">
    <location>
        <begin position="440"/>
        <end position="462"/>
    </location>
</feature>
<evidence type="ECO:0000256" key="3">
    <source>
        <dbReference type="ARBA" id="ARBA00022989"/>
    </source>
</evidence>
<dbReference type="SUPFAM" id="SSF103473">
    <property type="entry name" value="MFS general substrate transporter"/>
    <property type="match status" value="1"/>
</dbReference>
<feature type="transmembrane region" description="Helical" evidence="5">
    <location>
        <begin position="324"/>
        <end position="345"/>
    </location>
</feature>
<feature type="domain" description="Major facilitator superfamily (MFS) profile" evidence="6">
    <location>
        <begin position="50"/>
        <end position="493"/>
    </location>
</feature>
<dbReference type="OrthoDB" id="5296287at2759"/>
<dbReference type="GO" id="GO:0016020">
    <property type="term" value="C:membrane"/>
    <property type="evidence" value="ECO:0007669"/>
    <property type="project" value="UniProtKB-SubCell"/>
</dbReference>
<feature type="transmembrane region" description="Helical" evidence="5">
    <location>
        <begin position="208"/>
        <end position="229"/>
    </location>
</feature>
<dbReference type="PROSITE" id="PS50850">
    <property type="entry name" value="MFS"/>
    <property type="match status" value="1"/>
</dbReference>